<dbReference type="Proteomes" id="UP001278500">
    <property type="component" value="Unassembled WGS sequence"/>
</dbReference>
<name>A0AAE0J004_9PEZI</name>
<comment type="caution">
    <text evidence="2">The sequence shown here is derived from an EMBL/GenBank/DDBJ whole genome shotgun (WGS) entry which is preliminary data.</text>
</comment>
<feature type="compositionally biased region" description="Low complexity" evidence="1">
    <location>
        <begin position="260"/>
        <end position="273"/>
    </location>
</feature>
<keyword evidence="3" id="KW-1185">Reference proteome</keyword>
<dbReference type="AlphaFoldDB" id="A0AAE0J004"/>
<dbReference type="PANTHER" id="PTHR38167">
    <property type="entry name" value="C2H2-TYPE DOMAIN-CONTAINING PROTEIN"/>
    <property type="match status" value="1"/>
</dbReference>
<feature type="region of interest" description="Disordered" evidence="1">
    <location>
        <begin position="342"/>
        <end position="399"/>
    </location>
</feature>
<accession>A0AAE0J004</accession>
<reference evidence="2" key="1">
    <citation type="journal article" date="2023" name="Mol. Phylogenet. Evol.">
        <title>Genome-scale phylogeny and comparative genomics of the fungal order Sordariales.</title>
        <authorList>
            <person name="Hensen N."/>
            <person name="Bonometti L."/>
            <person name="Westerberg I."/>
            <person name="Brannstrom I.O."/>
            <person name="Guillou S."/>
            <person name="Cros-Aarteil S."/>
            <person name="Calhoun S."/>
            <person name="Haridas S."/>
            <person name="Kuo A."/>
            <person name="Mondo S."/>
            <person name="Pangilinan J."/>
            <person name="Riley R."/>
            <person name="LaButti K."/>
            <person name="Andreopoulos B."/>
            <person name="Lipzen A."/>
            <person name="Chen C."/>
            <person name="Yan M."/>
            <person name="Daum C."/>
            <person name="Ng V."/>
            <person name="Clum A."/>
            <person name="Steindorff A."/>
            <person name="Ohm R.A."/>
            <person name="Martin F."/>
            <person name="Silar P."/>
            <person name="Natvig D.O."/>
            <person name="Lalanne C."/>
            <person name="Gautier V."/>
            <person name="Ament-Velasquez S.L."/>
            <person name="Kruys A."/>
            <person name="Hutchinson M.I."/>
            <person name="Powell A.J."/>
            <person name="Barry K."/>
            <person name="Miller A.N."/>
            <person name="Grigoriev I.V."/>
            <person name="Debuchy R."/>
            <person name="Gladieux P."/>
            <person name="Hiltunen Thoren M."/>
            <person name="Johannesson H."/>
        </authorList>
    </citation>
    <scope>NUCLEOTIDE SEQUENCE</scope>
    <source>
        <strain evidence="2">CBS 560.94</strain>
    </source>
</reference>
<sequence length="399" mass="45571">MAWNNKKVCFEPPLLPPCRPSALGRNIIDQINTAPDDTVRAVLLHLTADYDQRFIIENLISKLPLDESELQTPEDRSSKKRKAETQTPKDHSPKKRKATPKLEICLNCEEVFEEGDTSESCRYHVAMQFDPDAPYWETLGPGYLVEDRPINRKVHKRGYWFGCCCKPGLYYRLGCRFGRHRAADGKRQKDLYGWKSYDEFRNAMVVPKQKEMASWEAKCIALRREASEALESDSDAEESDSDPSTEESDSTPATEESDSTPATEELAAKKATTQRPDVYDTKGEDDHGEEEYSWVDEYDKDGQDFPDFMQLLQKKLLAALRAQEIAIREAFTTREAFEAQQPQLGPLWPSQTLMVEKPTMESCTSGRDSNGLKRKREQSPGTERRQRKRIDQGQAGSAR</sequence>
<evidence type="ECO:0000256" key="1">
    <source>
        <dbReference type="SAM" id="MobiDB-lite"/>
    </source>
</evidence>
<dbReference type="GeneID" id="87867482"/>
<evidence type="ECO:0000313" key="3">
    <source>
        <dbReference type="Proteomes" id="UP001278500"/>
    </source>
</evidence>
<dbReference type="RefSeq" id="XP_062676559.1">
    <property type="nucleotide sequence ID" value="XM_062830328.1"/>
</dbReference>
<proteinExistence type="predicted"/>
<reference evidence="2" key="2">
    <citation type="submission" date="2023-06" db="EMBL/GenBank/DDBJ databases">
        <authorList>
            <consortium name="Lawrence Berkeley National Laboratory"/>
            <person name="Haridas S."/>
            <person name="Hensen N."/>
            <person name="Bonometti L."/>
            <person name="Westerberg I."/>
            <person name="Brannstrom I.O."/>
            <person name="Guillou S."/>
            <person name="Cros-Aarteil S."/>
            <person name="Calhoun S."/>
            <person name="Kuo A."/>
            <person name="Mondo S."/>
            <person name="Pangilinan J."/>
            <person name="Riley R."/>
            <person name="Labutti K."/>
            <person name="Andreopoulos B."/>
            <person name="Lipzen A."/>
            <person name="Chen C."/>
            <person name="Yanf M."/>
            <person name="Daum C."/>
            <person name="Ng V."/>
            <person name="Clum A."/>
            <person name="Steindorff A."/>
            <person name="Ohm R."/>
            <person name="Martin F."/>
            <person name="Silar P."/>
            <person name="Natvig D."/>
            <person name="Lalanne C."/>
            <person name="Gautier V."/>
            <person name="Ament-Velasquez S.L."/>
            <person name="Kruys A."/>
            <person name="Hutchinson M.I."/>
            <person name="Powell A.J."/>
            <person name="Barry K."/>
            <person name="Miller A.N."/>
            <person name="Grigoriev I.V."/>
            <person name="Debuchy R."/>
            <person name="Gladieux P."/>
            <person name="Thoren M.H."/>
            <person name="Johannesson H."/>
        </authorList>
    </citation>
    <scope>NUCLEOTIDE SEQUENCE</scope>
    <source>
        <strain evidence="2">CBS 560.94</strain>
    </source>
</reference>
<organism evidence="2 3">
    <name type="scientific">Neurospora tetraspora</name>
    <dbReference type="NCBI Taxonomy" id="94610"/>
    <lineage>
        <taxon>Eukaryota</taxon>
        <taxon>Fungi</taxon>
        <taxon>Dikarya</taxon>
        <taxon>Ascomycota</taxon>
        <taxon>Pezizomycotina</taxon>
        <taxon>Sordariomycetes</taxon>
        <taxon>Sordariomycetidae</taxon>
        <taxon>Sordariales</taxon>
        <taxon>Sordariaceae</taxon>
        <taxon>Neurospora</taxon>
    </lineage>
</organism>
<feature type="region of interest" description="Disordered" evidence="1">
    <location>
        <begin position="67"/>
        <end position="98"/>
    </location>
</feature>
<dbReference type="PANTHER" id="PTHR38167:SF1">
    <property type="entry name" value="C2H2-TYPE DOMAIN-CONTAINING PROTEIN"/>
    <property type="match status" value="1"/>
</dbReference>
<evidence type="ECO:0000313" key="2">
    <source>
        <dbReference type="EMBL" id="KAK3334393.1"/>
    </source>
</evidence>
<feature type="compositionally biased region" description="Acidic residues" evidence="1">
    <location>
        <begin position="228"/>
        <end position="249"/>
    </location>
</feature>
<gene>
    <name evidence="2" type="ORF">B0H65DRAFT_566516</name>
</gene>
<feature type="region of interest" description="Disordered" evidence="1">
    <location>
        <begin position="228"/>
        <end position="291"/>
    </location>
</feature>
<dbReference type="EMBL" id="JAUEPP010000011">
    <property type="protein sequence ID" value="KAK3334393.1"/>
    <property type="molecule type" value="Genomic_DNA"/>
</dbReference>
<feature type="compositionally biased region" description="Basic and acidic residues" evidence="1">
    <location>
        <begin position="73"/>
        <end position="91"/>
    </location>
</feature>
<protein>
    <submittedName>
        <fullName evidence="2">Uncharacterized protein</fullName>
    </submittedName>
</protein>